<name>A0ACB8H785_PSICU</name>
<gene>
    <name evidence="1" type="ORF">JR316_0003017</name>
</gene>
<accession>A0ACB8H785</accession>
<dbReference type="Proteomes" id="UP000664032">
    <property type="component" value="Unassembled WGS sequence"/>
</dbReference>
<keyword evidence="2" id="KW-1185">Reference proteome</keyword>
<sequence>MDLGGRFVSQVSRQLFQPQGTVLTAFPQLCAFWAAVKTASLRAIQHTAQVIDGLHAFWTAVKTVSLRAVIGGMGQCGEGKDTRRVWDGVIGTGEERDGSRRHSVKREAVLAGLGRAGQARWCSVERSAVTNAPIALLRGMRQNHIGIVCMLLTVASNGGSGVLNVSAVDYKAHRLPEHVIQAQR</sequence>
<organism evidence="1 2">
    <name type="scientific">Psilocybe cubensis</name>
    <name type="common">Psychedelic mushroom</name>
    <name type="synonym">Stropharia cubensis</name>
    <dbReference type="NCBI Taxonomy" id="181762"/>
    <lineage>
        <taxon>Eukaryota</taxon>
        <taxon>Fungi</taxon>
        <taxon>Dikarya</taxon>
        <taxon>Basidiomycota</taxon>
        <taxon>Agaricomycotina</taxon>
        <taxon>Agaricomycetes</taxon>
        <taxon>Agaricomycetidae</taxon>
        <taxon>Agaricales</taxon>
        <taxon>Agaricineae</taxon>
        <taxon>Strophariaceae</taxon>
        <taxon>Psilocybe</taxon>
    </lineage>
</organism>
<evidence type="ECO:0000313" key="2">
    <source>
        <dbReference type="Proteomes" id="UP000664032"/>
    </source>
</evidence>
<dbReference type="EMBL" id="JAFIQS020000003">
    <property type="protein sequence ID" value="KAH9483547.1"/>
    <property type="molecule type" value="Genomic_DNA"/>
</dbReference>
<comment type="caution">
    <text evidence="1">The sequence shown here is derived from an EMBL/GenBank/DDBJ whole genome shotgun (WGS) entry which is preliminary data.</text>
</comment>
<protein>
    <submittedName>
        <fullName evidence="1">Uncharacterized protein</fullName>
    </submittedName>
</protein>
<evidence type="ECO:0000313" key="1">
    <source>
        <dbReference type="EMBL" id="KAH9483547.1"/>
    </source>
</evidence>
<reference evidence="1" key="1">
    <citation type="submission" date="2021-10" db="EMBL/GenBank/DDBJ databases">
        <title>Psilocybe cubensis genome.</title>
        <authorList>
            <person name="Mckernan K.J."/>
            <person name="Crawford S."/>
            <person name="Trippe A."/>
            <person name="Kane L.T."/>
            <person name="Mclaughlin S."/>
        </authorList>
    </citation>
    <scope>NUCLEOTIDE SEQUENCE</scope>
    <source>
        <strain evidence="1">MGC-MH-2018</strain>
    </source>
</reference>
<proteinExistence type="predicted"/>